<gene>
    <name evidence="3" type="primary">Tdpoz1</name>
    <name evidence="3" type="ORF">CEXT_212651</name>
</gene>
<dbReference type="CDD" id="cd18186">
    <property type="entry name" value="BTB_POZ_ZBTB_KLHL-like"/>
    <property type="match status" value="1"/>
</dbReference>
<dbReference type="AlphaFoldDB" id="A0AAV4R382"/>
<dbReference type="PANTHER" id="PTHR24413">
    <property type="entry name" value="SPECKLE-TYPE POZ PROTEIN"/>
    <property type="match status" value="1"/>
</dbReference>
<organism evidence="3 4">
    <name type="scientific">Caerostris extrusa</name>
    <name type="common">Bark spider</name>
    <name type="synonym">Caerostris bankana</name>
    <dbReference type="NCBI Taxonomy" id="172846"/>
    <lineage>
        <taxon>Eukaryota</taxon>
        <taxon>Metazoa</taxon>
        <taxon>Ecdysozoa</taxon>
        <taxon>Arthropoda</taxon>
        <taxon>Chelicerata</taxon>
        <taxon>Arachnida</taxon>
        <taxon>Araneae</taxon>
        <taxon>Araneomorphae</taxon>
        <taxon>Entelegynae</taxon>
        <taxon>Araneoidea</taxon>
        <taxon>Araneidae</taxon>
        <taxon>Caerostris</taxon>
    </lineage>
</organism>
<evidence type="ECO:0000259" key="2">
    <source>
        <dbReference type="PROSITE" id="PS50144"/>
    </source>
</evidence>
<proteinExistence type="predicted"/>
<evidence type="ECO:0000313" key="4">
    <source>
        <dbReference type="Proteomes" id="UP001054945"/>
    </source>
</evidence>
<accession>A0AAV4R382</accession>
<dbReference type="PROSITE" id="PS50144">
    <property type="entry name" value="MATH"/>
    <property type="match status" value="1"/>
</dbReference>
<dbReference type="Gene3D" id="2.60.210.10">
    <property type="entry name" value="Apoptosis, Tumor Necrosis Factor Receptor Associated Protein 2, Chain A"/>
    <property type="match status" value="1"/>
</dbReference>
<dbReference type="InterPro" id="IPR008974">
    <property type="entry name" value="TRAF-like"/>
</dbReference>
<dbReference type="SUPFAM" id="SSF54695">
    <property type="entry name" value="POZ domain"/>
    <property type="match status" value="1"/>
</dbReference>
<dbReference type="CDD" id="cd00121">
    <property type="entry name" value="MATH"/>
    <property type="match status" value="1"/>
</dbReference>
<dbReference type="Proteomes" id="UP001054945">
    <property type="component" value="Unassembled WGS sequence"/>
</dbReference>
<evidence type="ECO:0000259" key="1">
    <source>
        <dbReference type="PROSITE" id="PS50097"/>
    </source>
</evidence>
<dbReference type="Gene3D" id="3.30.710.10">
    <property type="entry name" value="Potassium Channel Kv1.1, Chain A"/>
    <property type="match status" value="1"/>
</dbReference>
<dbReference type="SMART" id="SM00225">
    <property type="entry name" value="BTB"/>
    <property type="match status" value="1"/>
</dbReference>
<dbReference type="InterPro" id="IPR000210">
    <property type="entry name" value="BTB/POZ_dom"/>
</dbReference>
<evidence type="ECO:0000313" key="3">
    <source>
        <dbReference type="EMBL" id="GIY15084.1"/>
    </source>
</evidence>
<dbReference type="GO" id="GO:0030163">
    <property type="term" value="P:protein catabolic process"/>
    <property type="evidence" value="ECO:0007669"/>
    <property type="project" value="UniProtKB-ARBA"/>
</dbReference>
<reference evidence="3 4" key="1">
    <citation type="submission" date="2021-06" db="EMBL/GenBank/DDBJ databases">
        <title>Caerostris extrusa draft genome.</title>
        <authorList>
            <person name="Kono N."/>
            <person name="Arakawa K."/>
        </authorList>
    </citation>
    <scope>NUCLEOTIDE SEQUENCE [LARGE SCALE GENOMIC DNA]</scope>
</reference>
<keyword evidence="4" id="KW-1185">Reference proteome</keyword>
<comment type="caution">
    <text evidence="3">The sequence shown here is derived from an EMBL/GenBank/DDBJ whole genome shotgun (WGS) entry which is preliminary data.</text>
</comment>
<dbReference type="InterPro" id="IPR002083">
    <property type="entry name" value="MATH/TRAF_dom"/>
</dbReference>
<dbReference type="EMBL" id="BPLR01007194">
    <property type="protein sequence ID" value="GIY15084.1"/>
    <property type="molecule type" value="Genomic_DNA"/>
</dbReference>
<dbReference type="PROSITE" id="PS50097">
    <property type="entry name" value="BTB"/>
    <property type="match status" value="1"/>
</dbReference>
<name>A0AAV4R382_CAEEX</name>
<feature type="domain" description="MATH" evidence="2">
    <location>
        <begin position="11"/>
        <end position="141"/>
    </location>
</feature>
<feature type="domain" description="BTB" evidence="1">
    <location>
        <begin position="339"/>
        <end position="403"/>
    </location>
</feature>
<dbReference type="SUPFAM" id="SSF49599">
    <property type="entry name" value="TRAF domain-like"/>
    <property type="match status" value="1"/>
</dbReference>
<dbReference type="InterPro" id="IPR011333">
    <property type="entry name" value="SKP1/BTB/POZ_sf"/>
</dbReference>
<sequence>MAVDGCAEEKCFTFTWKLENMSYCWQEQGVLLDSPKFVVDALEGTSWALALYPRGNENRNYIGYYLYRHIGCSSVNDIEIDFVLSFMAADGSSLHGVKEIKKMMPKGDGYGWPKFVTREEVFFSKRSRFLPDDTLTARCRMWRSDGRTTENGQSYARTRIGVETRSAVWNIDEFSQLEPYKAITFPIKSSTANIELMNMILYLTGGQKFEEVLHFKLTARDPRIKMSTIQLFLLDNAGGKRECVKGEVLFKAPENLQRQLTFQTTRKRLMASKDVYLRNDVLSVLCECAFSPGVVLEQIEAVRYGDNDSIPEQPLANLADEFSVLKINLRSSFEDGFMSDVKLKTKTCSFPAHKLILSAQSPVFKAMFSSDMKESTCDIVDIPDLDDHTVRRMLQFMYTAGVDDLGWCSASNLYAAADKYEVLTLKEKCSSYLKANLGPSEACEALILADLHHDVGLKRLVQEFILNHSWENRINFHDSYCSIIE</sequence>
<dbReference type="Pfam" id="PF00651">
    <property type="entry name" value="BTB"/>
    <property type="match status" value="1"/>
</dbReference>
<dbReference type="Pfam" id="PF22486">
    <property type="entry name" value="MATH_2"/>
    <property type="match status" value="1"/>
</dbReference>
<protein>
    <submittedName>
        <fullName evidence="3">TD and POZ domain-containing protein 1</fullName>
    </submittedName>
</protein>